<evidence type="ECO:0000313" key="9">
    <source>
        <dbReference type="Proteomes" id="UP000268162"/>
    </source>
</evidence>
<dbReference type="GO" id="GO:0005634">
    <property type="term" value="C:nucleus"/>
    <property type="evidence" value="ECO:0007669"/>
    <property type="project" value="TreeGrafter"/>
</dbReference>
<sequence>MSSSKSTDFRGRLGYACLNTVLRAQKPSIYSSRTCRLDTIKTKGLNFVKGLAMANVRDIEPMLRWNETHHIRFLRLSSDMFPFMSHAELGYPIDFAETELRRIGQLANTLGHRLTFHPGQFNQLGSPSAKVIDNSLWELDQHAQILDFMHMPADSVMIIHMGGMYGSKSDTLERFAANFRRLSPSAQARLVLENDEICYSVADLMPLCERLSIPLVLDWHHDDINPSPEPPESYLPAIRAIWERRGIRPKQHYSEGRRGGDKEQAVFQLYEIYGLHPVDPTVVRPPAAEETTQTKGRKSSKNHPVASNFG</sequence>
<evidence type="ECO:0000256" key="7">
    <source>
        <dbReference type="SAM" id="MobiDB-lite"/>
    </source>
</evidence>
<dbReference type="AlphaFoldDB" id="A0A4P9ZPF6"/>
<keyword evidence="3" id="KW-0227">DNA damage</keyword>
<dbReference type="NCBIfam" id="TIGR00629">
    <property type="entry name" value="uvde"/>
    <property type="match status" value="1"/>
</dbReference>
<keyword evidence="1" id="KW-0540">Nuclease</keyword>
<dbReference type="PANTHER" id="PTHR31290:SF5">
    <property type="entry name" value="UV-DAMAGE ENDONUCLEASE"/>
    <property type="match status" value="1"/>
</dbReference>
<evidence type="ECO:0000256" key="2">
    <source>
        <dbReference type="ARBA" id="ARBA00022759"/>
    </source>
</evidence>
<keyword evidence="4" id="KW-0228">DNA excision</keyword>
<dbReference type="Proteomes" id="UP000268162">
    <property type="component" value="Unassembled WGS sequence"/>
</dbReference>
<dbReference type="GO" id="GO:0006289">
    <property type="term" value="P:nucleotide-excision repair"/>
    <property type="evidence" value="ECO:0007669"/>
    <property type="project" value="InterPro"/>
</dbReference>
<keyword evidence="9" id="KW-1185">Reference proteome</keyword>
<dbReference type="GO" id="GO:0016787">
    <property type="term" value="F:hydrolase activity"/>
    <property type="evidence" value="ECO:0007669"/>
    <property type="project" value="UniProtKB-KW"/>
</dbReference>
<keyword evidence="6" id="KW-0234">DNA repair</keyword>
<name>A0A4P9ZPF6_9FUNG</name>
<evidence type="ECO:0000256" key="3">
    <source>
        <dbReference type="ARBA" id="ARBA00022763"/>
    </source>
</evidence>
<dbReference type="GO" id="GO:0005739">
    <property type="term" value="C:mitochondrion"/>
    <property type="evidence" value="ECO:0007669"/>
    <property type="project" value="TreeGrafter"/>
</dbReference>
<proteinExistence type="predicted"/>
<evidence type="ECO:0000256" key="4">
    <source>
        <dbReference type="ARBA" id="ARBA00022769"/>
    </source>
</evidence>
<dbReference type="Gene3D" id="3.20.20.150">
    <property type="entry name" value="Divalent-metal-dependent TIM barrel enzymes"/>
    <property type="match status" value="1"/>
</dbReference>
<dbReference type="EMBL" id="ML003298">
    <property type="protein sequence ID" value="RKP34230.1"/>
    <property type="molecule type" value="Genomic_DNA"/>
</dbReference>
<dbReference type="PANTHER" id="PTHR31290">
    <property type="entry name" value="UV-DAMAGE ENDONUCLEASE"/>
    <property type="match status" value="1"/>
</dbReference>
<keyword evidence="5" id="KW-0378">Hydrolase</keyword>
<evidence type="ECO:0000256" key="5">
    <source>
        <dbReference type="ARBA" id="ARBA00022801"/>
    </source>
</evidence>
<evidence type="ECO:0000313" key="8">
    <source>
        <dbReference type="EMBL" id="RKP34230.1"/>
    </source>
</evidence>
<gene>
    <name evidence="8" type="ORF">BJ085DRAFT_43694</name>
</gene>
<feature type="region of interest" description="Disordered" evidence="7">
    <location>
        <begin position="281"/>
        <end position="310"/>
    </location>
</feature>
<dbReference type="InterPro" id="IPR036237">
    <property type="entry name" value="Xyl_isomerase-like_sf"/>
</dbReference>
<organism evidence="8 9">
    <name type="scientific">Dimargaris cristalligena</name>
    <dbReference type="NCBI Taxonomy" id="215637"/>
    <lineage>
        <taxon>Eukaryota</taxon>
        <taxon>Fungi</taxon>
        <taxon>Fungi incertae sedis</taxon>
        <taxon>Zoopagomycota</taxon>
        <taxon>Kickxellomycotina</taxon>
        <taxon>Dimargaritomycetes</taxon>
        <taxon>Dimargaritales</taxon>
        <taxon>Dimargaritaceae</taxon>
        <taxon>Dimargaris</taxon>
    </lineage>
</organism>
<dbReference type="GO" id="GO:0043504">
    <property type="term" value="P:mitochondrial DNA repair"/>
    <property type="evidence" value="ECO:0007669"/>
    <property type="project" value="TreeGrafter"/>
</dbReference>
<evidence type="ECO:0000256" key="6">
    <source>
        <dbReference type="ARBA" id="ARBA00023204"/>
    </source>
</evidence>
<dbReference type="SUPFAM" id="SSF51658">
    <property type="entry name" value="Xylose isomerase-like"/>
    <property type="match status" value="1"/>
</dbReference>
<keyword evidence="2 8" id="KW-0255">Endonuclease</keyword>
<protein>
    <submittedName>
        <fullName evidence="8">UV-endonuclease UvdE</fullName>
    </submittedName>
</protein>
<dbReference type="GO" id="GO:0004519">
    <property type="term" value="F:endonuclease activity"/>
    <property type="evidence" value="ECO:0007669"/>
    <property type="project" value="UniProtKB-KW"/>
</dbReference>
<dbReference type="InterPro" id="IPR004601">
    <property type="entry name" value="UvdE"/>
</dbReference>
<reference evidence="9" key="1">
    <citation type="journal article" date="2018" name="Nat. Microbiol.">
        <title>Leveraging single-cell genomics to expand the fungal tree of life.</title>
        <authorList>
            <person name="Ahrendt S.R."/>
            <person name="Quandt C.A."/>
            <person name="Ciobanu D."/>
            <person name="Clum A."/>
            <person name="Salamov A."/>
            <person name="Andreopoulos B."/>
            <person name="Cheng J.F."/>
            <person name="Woyke T."/>
            <person name="Pelin A."/>
            <person name="Henrissat B."/>
            <person name="Reynolds N.K."/>
            <person name="Benny G.L."/>
            <person name="Smith M.E."/>
            <person name="James T.Y."/>
            <person name="Grigoriev I.V."/>
        </authorList>
    </citation>
    <scope>NUCLEOTIDE SEQUENCE [LARGE SCALE GENOMIC DNA]</scope>
    <source>
        <strain evidence="9">RSA 468</strain>
    </source>
</reference>
<accession>A0A4P9ZPF6</accession>
<dbReference type="Pfam" id="PF03851">
    <property type="entry name" value="UvdE"/>
    <property type="match status" value="1"/>
</dbReference>
<evidence type="ECO:0000256" key="1">
    <source>
        <dbReference type="ARBA" id="ARBA00022722"/>
    </source>
</evidence>
<dbReference type="GO" id="GO:0009411">
    <property type="term" value="P:response to UV"/>
    <property type="evidence" value="ECO:0007669"/>
    <property type="project" value="InterPro"/>
</dbReference>